<name>A0AAV7QFR5_PLEWA</name>
<accession>A0AAV7QFR5</accession>
<protein>
    <submittedName>
        <fullName evidence="2">Uncharacterized protein</fullName>
    </submittedName>
</protein>
<reference evidence="2" key="1">
    <citation type="journal article" date="2022" name="bioRxiv">
        <title>Sequencing and chromosome-scale assembly of the giantPleurodeles waltlgenome.</title>
        <authorList>
            <person name="Brown T."/>
            <person name="Elewa A."/>
            <person name="Iarovenko S."/>
            <person name="Subramanian E."/>
            <person name="Araus A.J."/>
            <person name="Petzold A."/>
            <person name="Susuki M."/>
            <person name="Suzuki K.-i.T."/>
            <person name="Hayashi T."/>
            <person name="Toyoda A."/>
            <person name="Oliveira C."/>
            <person name="Osipova E."/>
            <person name="Leigh N.D."/>
            <person name="Simon A."/>
            <person name="Yun M.H."/>
        </authorList>
    </citation>
    <scope>NUCLEOTIDE SEQUENCE</scope>
    <source>
        <strain evidence="2">20211129_DDA</strain>
        <tissue evidence="2">Liver</tissue>
    </source>
</reference>
<feature type="region of interest" description="Disordered" evidence="1">
    <location>
        <begin position="1"/>
        <end position="162"/>
    </location>
</feature>
<evidence type="ECO:0000256" key="1">
    <source>
        <dbReference type="SAM" id="MobiDB-lite"/>
    </source>
</evidence>
<evidence type="ECO:0000313" key="2">
    <source>
        <dbReference type="EMBL" id="KAJ1139431.1"/>
    </source>
</evidence>
<gene>
    <name evidence="2" type="ORF">NDU88_005803</name>
</gene>
<proteinExistence type="predicted"/>
<comment type="caution">
    <text evidence="2">The sequence shown here is derived from an EMBL/GenBank/DDBJ whole genome shotgun (WGS) entry which is preliminary data.</text>
</comment>
<evidence type="ECO:0000313" key="3">
    <source>
        <dbReference type="Proteomes" id="UP001066276"/>
    </source>
</evidence>
<organism evidence="2 3">
    <name type="scientific">Pleurodeles waltl</name>
    <name type="common">Iberian ribbed newt</name>
    <dbReference type="NCBI Taxonomy" id="8319"/>
    <lineage>
        <taxon>Eukaryota</taxon>
        <taxon>Metazoa</taxon>
        <taxon>Chordata</taxon>
        <taxon>Craniata</taxon>
        <taxon>Vertebrata</taxon>
        <taxon>Euteleostomi</taxon>
        <taxon>Amphibia</taxon>
        <taxon>Batrachia</taxon>
        <taxon>Caudata</taxon>
        <taxon>Salamandroidea</taxon>
        <taxon>Salamandridae</taxon>
        <taxon>Pleurodelinae</taxon>
        <taxon>Pleurodeles</taxon>
    </lineage>
</organism>
<dbReference type="Proteomes" id="UP001066276">
    <property type="component" value="Chromosome 6"/>
</dbReference>
<dbReference type="AlphaFoldDB" id="A0AAV7QFR5"/>
<keyword evidence="3" id="KW-1185">Reference proteome</keyword>
<dbReference type="EMBL" id="JANPWB010000010">
    <property type="protein sequence ID" value="KAJ1139431.1"/>
    <property type="molecule type" value="Genomic_DNA"/>
</dbReference>
<sequence>MPDKGHHVPPAPPTGLQGPLRPRHSRTQLFQGVLALLPSSPESPPAEPSRQAQPSLHLGAGLTAEAPPQARLPREARPPPRAPPYSCCLPASLQTQGPLSSVGRGLPPPPAVSAGPTHVGPLAPLIGRGHPQCSGPRCPAAPGILSGPQVPSRSGSGRKYWA</sequence>